<feature type="region of interest" description="Disordered" evidence="1">
    <location>
        <begin position="1"/>
        <end position="21"/>
    </location>
</feature>
<accession>A0A1Y1KK37</accession>
<organism evidence="2">
    <name type="scientific">Photinus pyralis</name>
    <name type="common">Common eastern firefly</name>
    <name type="synonym">Lampyris pyralis</name>
    <dbReference type="NCBI Taxonomy" id="7054"/>
    <lineage>
        <taxon>Eukaryota</taxon>
        <taxon>Metazoa</taxon>
        <taxon>Ecdysozoa</taxon>
        <taxon>Arthropoda</taxon>
        <taxon>Hexapoda</taxon>
        <taxon>Insecta</taxon>
        <taxon>Pterygota</taxon>
        <taxon>Neoptera</taxon>
        <taxon>Endopterygota</taxon>
        <taxon>Coleoptera</taxon>
        <taxon>Polyphaga</taxon>
        <taxon>Elateriformia</taxon>
        <taxon>Elateroidea</taxon>
        <taxon>Lampyridae</taxon>
        <taxon>Lampyrinae</taxon>
        <taxon>Photinus</taxon>
    </lineage>
</organism>
<dbReference type="EMBL" id="GEZM01081216">
    <property type="protein sequence ID" value="JAV61779.1"/>
    <property type="molecule type" value="Transcribed_RNA"/>
</dbReference>
<dbReference type="EMBL" id="GEZM01081222">
    <property type="protein sequence ID" value="JAV61772.1"/>
    <property type="molecule type" value="Transcribed_RNA"/>
</dbReference>
<evidence type="ECO:0000313" key="2">
    <source>
        <dbReference type="EMBL" id="JAV61772.1"/>
    </source>
</evidence>
<proteinExistence type="predicted"/>
<dbReference type="AlphaFoldDB" id="A0A1Y1KK37"/>
<dbReference type="EMBL" id="GEZM01081213">
    <property type="protein sequence ID" value="JAV61784.1"/>
    <property type="molecule type" value="Transcribed_RNA"/>
</dbReference>
<protein>
    <submittedName>
        <fullName evidence="2">Uncharacterized protein</fullName>
    </submittedName>
</protein>
<dbReference type="EMBL" id="GEZM01081218">
    <property type="protein sequence ID" value="JAV61777.1"/>
    <property type="molecule type" value="Transcribed_RNA"/>
</dbReference>
<dbReference type="EMBL" id="GEZM01081226">
    <property type="protein sequence ID" value="JAV61766.1"/>
    <property type="molecule type" value="Transcribed_RNA"/>
</dbReference>
<sequence>MGVDGAADPDEPDKLPSVPPDPMELVVGASDSGRFGMWGSGRLCNRASLCSVKIFEVCRPSLGTLDLFLVVLPECVPTEAVLSLVFWAPMILAHHTKIGWISLGPHAPLHHFYFIHSTLALNKNYSHLTARYIYFIID</sequence>
<reference evidence="2" key="1">
    <citation type="journal article" date="2016" name="Sci. Rep.">
        <title>Molecular characterization of firefly nuptial gifts: a multi-omics approach sheds light on postcopulatory sexual selection.</title>
        <authorList>
            <person name="Al-Wathiqui N."/>
            <person name="Fallon T.R."/>
            <person name="South A."/>
            <person name="Weng J.K."/>
            <person name="Lewis S.M."/>
        </authorList>
    </citation>
    <scope>NUCLEOTIDE SEQUENCE</scope>
</reference>
<dbReference type="EMBL" id="GEZM01081205">
    <property type="protein sequence ID" value="JAV61795.1"/>
    <property type="molecule type" value="Transcribed_RNA"/>
</dbReference>
<name>A0A1Y1KK37_PHOPY</name>
<dbReference type="EMBL" id="GEZM01081207">
    <property type="protein sequence ID" value="JAV61790.1"/>
    <property type="molecule type" value="Transcribed_RNA"/>
</dbReference>
<dbReference type="EMBL" id="GEZM01081206">
    <property type="protein sequence ID" value="JAV61792.1"/>
    <property type="molecule type" value="Transcribed_RNA"/>
</dbReference>
<evidence type="ECO:0000256" key="1">
    <source>
        <dbReference type="SAM" id="MobiDB-lite"/>
    </source>
</evidence>